<dbReference type="Gene3D" id="3.30.70.3290">
    <property type="match status" value="1"/>
</dbReference>
<dbReference type="SMART" id="SM00826">
    <property type="entry name" value="PKS_DH"/>
    <property type="match status" value="1"/>
</dbReference>
<feature type="active site" description="Proton donor; for dehydratase activity" evidence="8">
    <location>
        <position position="1147"/>
    </location>
</feature>
<sequence length="2062" mass="215809">MPDQIMSDENMSTEAQLLQYLKRTTAELDRVEARLRQVTERDTEPLAIVGMSCRFPGGVTTPDELWRLVDEGRDAITGFPTDRGWDLENLYDADPESIGKSYVREGGFLHDAADFDAGFFGISPREAVTVDPQQRLLLETTWEAFENAGLVPDTLRGSDTGVFVGIMFDEYGLRFLKTPVEGFDGYLGVGSAGSVASGRISYSFGFDGPAVTVNTACSSSLVALHMAGQSLRRGECGLAVVSGVMLMATPFSFTEFSRQRGLAPDGRAKSYAAAANGTSWAEGVGSLIVERLSDARRRGHRVLAVIRGSAVNQDGASNGLTAPHGPSQEKLIREALAAAGLKASDVDAVEGHGTGTKLGDPIEANAVLATYGQGRDGRPLWLGSLKSNVGHTQSAAGIGGIIKMIKAMEHGRLPRTLHVDAPSPHVDWSAGDVRLLTEPVEWPASDRVRRAGISSFGISGTNAHVILEEPAPADTAGAAAPEAAARPELPEGFVLPWLLSGRSAEALRAQAGKLLAALGGEDPLDIAYSLATSRAAMEHRAVLTAGDRDSLVSTLEAVADGAPTAHAVRGQARAAGRTAFLFTGQGSQRLGMGRALYATYPAFAAALDAVCDALDEHLDRPLRQVVFADEDAGGLLDRTEYTQPALFALEVALFRLLEGWGVRPDFVTGHSIGEIAAAHVAGVLSLPDAAKLVTARGRLMQNLPGGGAMVAVQATEEEALAALAGAEDRASIAALNGPGSLVLSGDEDVVTAVAARFEREGRKTKRLTVSHAFHSPHMDGMLDEFAEVVESLTFAAPVIPVVSDVTGEVAGADTLGRPEYWVRHVREAVRFTDAVATLREAKVGTFVELGPDGTLSAMTRQCLGDEHDALVVPLLRRDRPEQHSLTTAVAELHVRGVSADWEAFFAGLGARRTDLPTYAFQRQRYWLDEPDAPGDVSSVGLTAADHPLLGAVTALAAGDTAVFTGRLSRRTHPWLADHVVFDTTLVPGTALLELANLAGAHTGHETVEELTLQAPMVLPEEGGIRVQLIVGPPEPDGRRQVTVHSRPDDGAGDDEAVWTLHAAGRLARAEEAAPATGIAEWPPREAVEVDIEGLYDRLADTGFAYGPAFQALTAVWRRGDELFAQVDLPDEPAAEAARYGLHPALLDAALHALAWEELRDGTPSGRLPFSWNGVRLHALEASSLRVRYTRQDADTVTLTATDPEGNPVITVEGFVSRAASGEQLGAARVTAADGLHQVDWTELPSASRTAPARTARYFTTPAAALEAPAGDSGVAQDTVVHCAGASGTDLAGALRETTGQVLELLRTWLTEGPETPSRLVLVTRRAVAARPDEDVADLAAAPVWGLVRSAQSEAPGRFVLVDLDGDGDIGEQLQGPALATALASGEPQLAVRGGALLTPRLVRATTSADIEPDPAAWQGTVLITGGTGELGALLARHLVTEHGAQRLLLTSRSGPSAPGAAELTAELRELGADVTVAACDVSDREALRGLLGTVPAGHPLTAVVHTAGVLDDGVVTSLTPERLDTVLRPKADAALHLHELTEGTGLKAFVLFSSVAGTLGSPGQGSYAAGNTFLDALAQHRAVRGLPATALAWGMWQPSGGMAGTLGAADLKRMERYGVLAISPEQGTALFDAACANGRAVLVPVRLDRKALRGSAQPLPPLLRGLVRGTARRSASAAAPATGAPAGPTLRDRLAGLTGEERSKAVTEAVSTAVAGVLGHDGADAVDPETSFRDLGFDSLTSLELRNAVNQATGLRLPATAVFDHPTPAQLAAFVDGQLGAVTAGSPATGQDGGDTLVGLFRDAHERHRLGDAVDLLVTASRLRPTLDGSAAPTAFPKAAGPEDGPVVVCFPSMIAISGPQEYAAFTTALPSRAVSVPPLPGFAPGEGLPASLTALADAQAQAALDLAGDRGLVLLGRSTGGWIAHAVARRLVERSAAPRAVVLIDTLACPLDLDDLSMVADQMLAPESSVWMDDHRLIAMGGYLRAFDGWDPEGAGVPTLLVRAQERSGTHDRPRWPLADTVVDVPGDHFTMLGEHAATTARAVDEWLRAALAADRGGEGA</sequence>
<dbReference type="InterPro" id="IPR014030">
    <property type="entry name" value="Ketoacyl_synth_N"/>
</dbReference>
<gene>
    <name evidence="12" type="ORF">HDA41_005994</name>
</gene>
<evidence type="ECO:0000256" key="4">
    <source>
        <dbReference type="ARBA" id="ARBA00022679"/>
    </source>
</evidence>
<dbReference type="CDD" id="cd08956">
    <property type="entry name" value="KR_3_FAS_SDR_x"/>
    <property type="match status" value="1"/>
</dbReference>
<dbReference type="InterPro" id="IPR014031">
    <property type="entry name" value="Ketoacyl_synth_C"/>
</dbReference>
<dbReference type="InterPro" id="IPR001227">
    <property type="entry name" value="Ac_transferase_dom_sf"/>
</dbReference>
<dbReference type="SUPFAM" id="SSF53474">
    <property type="entry name" value="alpha/beta-Hydrolases"/>
    <property type="match status" value="1"/>
</dbReference>
<dbReference type="PROSITE" id="PS00606">
    <property type="entry name" value="KS3_1"/>
    <property type="match status" value="1"/>
</dbReference>
<dbReference type="InterPro" id="IPR020841">
    <property type="entry name" value="PKS_Beta-ketoAc_synthase_dom"/>
</dbReference>
<dbReference type="SUPFAM" id="SSF53901">
    <property type="entry name" value="Thiolase-like"/>
    <property type="match status" value="1"/>
</dbReference>
<organism evidence="12 13">
    <name type="scientific">Streptomyces caelestis</name>
    <dbReference type="NCBI Taxonomy" id="36816"/>
    <lineage>
        <taxon>Bacteria</taxon>
        <taxon>Bacillati</taxon>
        <taxon>Actinomycetota</taxon>
        <taxon>Actinomycetes</taxon>
        <taxon>Kitasatosporales</taxon>
        <taxon>Streptomycetaceae</taxon>
        <taxon>Streptomyces</taxon>
    </lineage>
</organism>
<evidence type="ECO:0000256" key="8">
    <source>
        <dbReference type="PROSITE-ProRule" id="PRU01363"/>
    </source>
</evidence>
<dbReference type="RefSeq" id="WP_230299657.1">
    <property type="nucleotide sequence ID" value="NZ_JACHNE010000001.1"/>
</dbReference>
<dbReference type="GO" id="GO:0033068">
    <property type="term" value="P:macrolide biosynthetic process"/>
    <property type="evidence" value="ECO:0007669"/>
    <property type="project" value="UniProtKB-ARBA"/>
</dbReference>
<dbReference type="SMART" id="SM00827">
    <property type="entry name" value="PKS_AT"/>
    <property type="match status" value="1"/>
</dbReference>
<dbReference type="Gene3D" id="6.10.40.10">
    <property type="match status" value="1"/>
</dbReference>
<dbReference type="InterPro" id="IPR018201">
    <property type="entry name" value="Ketoacyl_synth_AS"/>
</dbReference>
<dbReference type="InterPro" id="IPR032821">
    <property type="entry name" value="PKS_assoc"/>
</dbReference>
<keyword evidence="7" id="KW-0012">Acyltransferase</keyword>
<evidence type="ECO:0000256" key="3">
    <source>
        <dbReference type="ARBA" id="ARBA00022553"/>
    </source>
</evidence>
<dbReference type="PROSITE" id="PS52019">
    <property type="entry name" value="PKS_MFAS_DH"/>
    <property type="match status" value="1"/>
</dbReference>
<dbReference type="PROSITE" id="PS52004">
    <property type="entry name" value="KS3_2"/>
    <property type="match status" value="1"/>
</dbReference>
<evidence type="ECO:0000259" key="9">
    <source>
        <dbReference type="PROSITE" id="PS50075"/>
    </source>
</evidence>
<dbReference type="InterPro" id="IPR006162">
    <property type="entry name" value="Ppantetheine_attach_site"/>
</dbReference>
<dbReference type="Gene3D" id="1.10.1200.10">
    <property type="entry name" value="ACP-like"/>
    <property type="match status" value="1"/>
</dbReference>
<dbReference type="SUPFAM" id="SSF55048">
    <property type="entry name" value="Probable ACP-binding domain of malonyl-CoA ACP transacylase"/>
    <property type="match status" value="1"/>
</dbReference>
<protein>
    <submittedName>
        <fullName evidence="12">Acyl transferase domain-containing protein/acyl carrier protein/thioesterase domain-containing protein</fullName>
    </submittedName>
</protein>
<dbReference type="InterPro" id="IPR020807">
    <property type="entry name" value="PKS_DH"/>
</dbReference>
<dbReference type="Pfam" id="PF00550">
    <property type="entry name" value="PP-binding"/>
    <property type="match status" value="1"/>
</dbReference>
<dbReference type="Proteomes" id="UP000590647">
    <property type="component" value="Unassembled WGS sequence"/>
</dbReference>
<dbReference type="InterPro" id="IPR016039">
    <property type="entry name" value="Thiolase-like"/>
</dbReference>
<dbReference type="PANTHER" id="PTHR43775">
    <property type="entry name" value="FATTY ACID SYNTHASE"/>
    <property type="match status" value="1"/>
</dbReference>
<comment type="pathway">
    <text evidence="1">Antibiotic biosynthesis.</text>
</comment>
<dbReference type="PANTHER" id="PTHR43775:SF51">
    <property type="entry name" value="INACTIVE PHENOLPHTHIOCEROL SYNTHESIS POLYKETIDE SYNTHASE TYPE I PKS1-RELATED"/>
    <property type="match status" value="1"/>
</dbReference>
<proteinExistence type="predicted"/>
<evidence type="ECO:0000256" key="7">
    <source>
        <dbReference type="ARBA" id="ARBA00023315"/>
    </source>
</evidence>
<dbReference type="Pfam" id="PF14765">
    <property type="entry name" value="PS-DH"/>
    <property type="match status" value="1"/>
</dbReference>
<dbReference type="SUPFAM" id="SSF101173">
    <property type="entry name" value="Docking domain B of the erythromycin polyketide synthase (DEBS)"/>
    <property type="match status" value="1"/>
</dbReference>
<dbReference type="GO" id="GO:0031177">
    <property type="term" value="F:phosphopantetheine binding"/>
    <property type="evidence" value="ECO:0007669"/>
    <property type="project" value="InterPro"/>
</dbReference>
<dbReference type="SUPFAM" id="SSF52151">
    <property type="entry name" value="FabD/lysophospholipase-like"/>
    <property type="match status" value="1"/>
</dbReference>
<dbReference type="SMART" id="SM00823">
    <property type="entry name" value="PKS_PP"/>
    <property type="match status" value="1"/>
</dbReference>
<dbReference type="Gene3D" id="3.40.50.1820">
    <property type="entry name" value="alpha/beta hydrolase"/>
    <property type="match status" value="1"/>
</dbReference>
<dbReference type="InterPro" id="IPR020806">
    <property type="entry name" value="PKS_PP-bd"/>
</dbReference>
<dbReference type="InterPro" id="IPR013968">
    <property type="entry name" value="PKS_KR"/>
</dbReference>
<comment type="caution">
    <text evidence="12">The sequence shown here is derived from an EMBL/GenBank/DDBJ whole genome shotgun (WGS) entry which is preliminary data.</text>
</comment>
<evidence type="ECO:0000256" key="1">
    <source>
        <dbReference type="ARBA" id="ARBA00004792"/>
    </source>
</evidence>
<keyword evidence="13" id="KW-1185">Reference proteome</keyword>
<accession>A0A7W9H988</accession>
<dbReference type="SMART" id="SM00824">
    <property type="entry name" value="PKS_TE"/>
    <property type="match status" value="1"/>
</dbReference>
<keyword evidence="3" id="KW-0597">Phosphoprotein</keyword>
<dbReference type="InterPro" id="IPR009081">
    <property type="entry name" value="PP-bd_ACP"/>
</dbReference>
<dbReference type="Pfam" id="PF02801">
    <property type="entry name" value="Ketoacyl-synt_C"/>
    <property type="match status" value="1"/>
</dbReference>
<dbReference type="InterPro" id="IPR050091">
    <property type="entry name" value="PKS_NRPS_Biosynth_Enz"/>
</dbReference>
<dbReference type="SMART" id="SM01294">
    <property type="entry name" value="PKS_PP_betabranch"/>
    <property type="match status" value="1"/>
</dbReference>
<keyword evidence="4 12" id="KW-0808">Transferase</keyword>
<evidence type="ECO:0000256" key="5">
    <source>
        <dbReference type="ARBA" id="ARBA00023194"/>
    </source>
</evidence>
<dbReference type="PROSITE" id="PS50075">
    <property type="entry name" value="CARRIER"/>
    <property type="match status" value="1"/>
</dbReference>
<dbReference type="SMART" id="SM00825">
    <property type="entry name" value="PKS_KS"/>
    <property type="match status" value="1"/>
</dbReference>
<dbReference type="Pfam" id="PF22953">
    <property type="entry name" value="SpnB_Rossmann"/>
    <property type="match status" value="1"/>
</dbReference>
<dbReference type="InterPro" id="IPR016035">
    <property type="entry name" value="Acyl_Trfase/lysoPLipase"/>
</dbReference>
<dbReference type="SUPFAM" id="SSF51735">
    <property type="entry name" value="NAD(P)-binding Rossmann-fold domains"/>
    <property type="match status" value="2"/>
</dbReference>
<feature type="active site" description="Proton acceptor; for dehydratase activity" evidence="8">
    <location>
        <position position="978"/>
    </location>
</feature>
<reference evidence="12 13" key="1">
    <citation type="submission" date="2020-08" db="EMBL/GenBank/DDBJ databases">
        <title>Sequencing the genomes of 1000 actinobacteria strains.</title>
        <authorList>
            <person name="Klenk H.-P."/>
        </authorList>
    </citation>
    <scope>NUCLEOTIDE SEQUENCE [LARGE SCALE GENOMIC DNA]</scope>
    <source>
        <strain evidence="12 13">DSM 40084</strain>
    </source>
</reference>
<evidence type="ECO:0000313" key="13">
    <source>
        <dbReference type="Proteomes" id="UP000590647"/>
    </source>
</evidence>
<dbReference type="Pfam" id="PF16197">
    <property type="entry name" value="KAsynt_C_assoc"/>
    <property type="match status" value="1"/>
</dbReference>
<dbReference type="InterPro" id="IPR001031">
    <property type="entry name" value="Thioesterase"/>
</dbReference>
<dbReference type="Pfam" id="PF00109">
    <property type="entry name" value="ketoacyl-synt"/>
    <property type="match status" value="1"/>
</dbReference>
<dbReference type="Gene3D" id="3.40.47.10">
    <property type="match status" value="1"/>
</dbReference>
<dbReference type="PROSITE" id="PS00012">
    <property type="entry name" value="PHOSPHOPANTETHEINE"/>
    <property type="match status" value="1"/>
</dbReference>
<dbReference type="Pfam" id="PF08659">
    <property type="entry name" value="KR"/>
    <property type="match status" value="1"/>
</dbReference>
<evidence type="ECO:0000256" key="2">
    <source>
        <dbReference type="ARBA" id="ARBA00022450"/>
    </source>
</evidence>
<dbReference type="InterPro" id="IPR036291">
    <property type="entry name" value="NAD(P)-bd_dom_sf"/>
</dbReference>
<dbReference type="Gene3D" id="3.40.366.10">
    <property type="entry name" value="Malonyl-Coenzyme A Acyl Carrier Protein, domain 2"/>
    <property type="match status" value="1"/>
</dbReference>
<name>A0A7W9H988_9ACTN</name>
<evidence type="ECO:0000259" key="10">
    <source>
        <dbReference type="PROSITE" id="PS52004"/>
    </source>
</evidence>
<feature type="domain" description="Carrier" evidence="9">
    <location>
        <begin position="1704"/>
        <end position="1779"/>
    </location>
</feature>
<keyword evidence="6" id="KW-0511">Multifunctional enzyme</keyword>
<dbReference type="InterPro" id="IPR049552">
    <property type="entry name" value="PKS_DH_N"/>
</dbReference>
<dbReference type="InterPro" id="IPR036299">
    <property type="entry name" value="Polyketide_synth_docking_sf"/>
</dbReference>
<evidence type="ECO:0000256" key="6">
    <source>
        <dbReference type="ARBA" id="ARBA00023268"/>
    </source>
</evidence>
<dbReference type="EMBL" id="JACHNE010000001">
    <property type="protein sequence ID" value="MBB5798030.1"/>
    <property type="molecule type" value="Genomic_DNA"/>
</dbReference>
<keyword evidence="2" id="KW-0596">Phosphopantetheine</keyword>
<dbReference type="InterPro" id="IPR055123">
    <property type="entry name" value="SpnB-like_Rossmann"/>
</dbReference>
<dbReference type="InterPro" id="IPR016036">
    <property type="entry name" value="Malonyl_transacylase_ACP-bd"/>
</dbReference>
<dbReference type="FunFam" id="3.40.47.10:FF:000019">
    <property type="entry name" value="Polyketide synthase type I"/>
    <property type="match status" value="1"/>
</dbReference>
<dbReference type="Gene3D" id="3.40.50.720">
    <property type="entry name" value="NAD(P)-binding Rossmann-like Domain"/>
    <property type="match status" value="1"/>
</dbReference>
<dbReference type="GO" id="GO:0006633">
    <property type="term" value="P:fatty acid biosynthetic process"/>
    <property type="evidence" value="ECO:0007669"/>
    <property type="project" value="InterPro"/>
</dbReference>
<dbReference type="GO" id="GO:0004312">
    <property type="term" value="F:fatty acid synthase activity"/>
    <property type="evidence" value="ECO:0007669"/>
    <property type="project" value="TreeGrafter"/>
</dbReference>
<feature type="region of interest" description="C-terminal hotdog fold" evidence="8">
    <location>
        <begin position="1086"/>
        <end position="1225"/>
    </location>
</feature>
<dbReference type="Pfam" id="PF00975">
    <property type="entry name" value="Thioesterase"/>
    <property type="match status" value="1"/>
</dbReference>
<dbReference type="Pfam" id="PF00698">
    <property type="entry name" value="Acyl_transf_1"/>
    <property type="match status" value="1"/>
</dbReference>
<dbReference type="Pfam" id="PF21089">
    <property type="entry name" value="PKS_DH_N"/>
    <property type="match status" value="1"/>
</dbReference>
<dbReference type="InterPro" id="IPR057326">
    <property type="entry name" value="KR_dom"/>
</dbReference>
<feature type="domain" description="PKS/mFAS DH" evidence="11">
    <location>
        <begin position="946"/>
        <end position="1225"/>
    </location>
</feature>
<dbReference type="InterPro" id="IPR029058">
    <property type="entry name" value="AB_hydrolase_fold"/>
</dbReference>
<dbReference type="GO" id="GO:0004315">
    <property type="term" value="F:3-oxoacyl-[acyl-carrier-protein] synthase activity"/>
    <property type="evidence" value="ECO:0007669"/>
    <property type="project" value="InterPro"/>
</dbReference>
<feature type="domain" description="Ketosynthase family 3 (KS3)" evidence="10">
    <location>
        <begin position="43"/>
        <end position="469"/>
    </location>
</feature>
<feature type="region of interest" description="N-terminal hotdog fold" evidence="8">
    <location>
        <begin position="946"/>
        <end position="1073"/>
    </location>
</feature>
<dbReference type="Gene3D" id="3.10.129.110">
    <property type="entry name" value="Polyketide synthase dehydratase"/>
    <property type="match status" value="1"/>
</dbReference>
<dbReference type="InterPro" id="IPR036736">
    <property type="entry name" value="ACP-like_sf"/>
</dbReference>
<dbReference type="InterPro" id="IPR020802">
    <property type="entry name" value="TesA-like"/>
</dbReference>
<dbReference type="SMART" id="SM00822">
    <property type="entry name" value="PKS_KR"/>
    <property type="match status" value="1"/>
</dbReference>
<dbReference type="FunFam" id="3.40.366.10:FF:000002">
    <property type="entry name" value="Probable polyketide synthase 2"/>
    <property type="match status" value="1"/>
</dbReference>
<evidence type="ECO:0000259" key="11">
    <source>
        <dbReference type="PROSITE" id="PS52019"/>
    </source>
</evidence>
<dbReference type="CDD" id="cd00833">
    <property type="entry name" value="PKS"/>
    <property type="match status" value="1"/>
</dbReference>
<dbReference type="InterPro" id="IPR049551">
    <property type="entry name" value="PKS_DH_C"/>
</dbReference>
<dbReference type="InterPro" id="IPR049900">
    <property type="entry name" value="PKS_mFAS_DH"/>
</dbReference>
<dbReference type="InterPro" id="IPR014043">
    <property type="entry name" value="Acyl_transferase_dom"/>
</dbReference>
<keyword evidence="5" id="KW-0045">Antibiotic biosynthesis</keyword>
<evidence type="ECO:0000313" key="12">
    <source>
        <dbReference type="EMBL" id="MBB5798030.1"/>
    </source>
</evidence>
<dbReference type="InterPro" id="IPR042104">
    <property type="entry name" value="PKS_dehydratase_sf"/>
</dbReference>
<dbReference type="FunFam" id="1.10.1200.10:FF:000007">
    <property type="entry name" value="Probable polyketide synthase pks17"/>
    <property type="match status" value="1"/>
</dbReference>